<dbReference type="Proteomes" id="UP000075288">
    <property type="component" value="Unassembled WGS sequence"/>
</dbReference>
<comment type="caution">
    <text evidence="1">The sequence shown here is derived from an EMBL/GenBank/DDBJ whole genome shotgun (WGS) entry which is preliminary data.</text>
</comment>
<organism evidence="1 2">
    <name type="scientific">Heyndrickxia coagulans</name>
    <name type="common">Weizmannia coagulans</name>
    <dbReference type="NCBI Taxonomy" id="1398"/>
    <lineage>
        <taxon>Bacteria</taxon>
        <taxon>Bacillati</taxon>
        <taxon>Bacillota</taxon>
        <taxon>Bacilli</taxon>
        <taxon>Bacillales</taxon>
        <taxon>Bacillaceae</taxon>
        <taxon>Heyndrickxia</taxon>
    </lineage>
</organism>
<sequence>MVLRAWKGMTPGGMPGKFAADMPLAPCLESTALYDLNDEWYNEYLQKASE</sequence>
<proteinExistence type="predicted"/>
<name>A0A150K2H8_HEYCO</name>
<evidence type="ECO:0000313" key="1">
    <source>
        <dbReference type="EMBL" id="KYC63773.1"/>
    </source>
</evidence>
<protein>
    <submittedName>
        <fullName evidence="1">Uncharacterized protein</fullName>
    </submittedName>
</protein>
<dbReference type="EMBL" id="LQYG01000035">
    <property type="protein sequence ID" value="KYC63773.1"/>
    <property type="molecule type" value="Genomic_DNA"/>
</dbReference>
<accession>A0A150K2H8</accession>
<dbReference type="PATRIC" id="fig|1398.26.peg.2365"/>
<gene>
    <name evidence="1" type="ORF">B4098_2161</name>
</gene>
<reference evidence="1 2" key="1">
    <citation type="submission" date="2016-01" db="EMBL/GenBank/DDBJ databases">
        <title>Genome Sequences of Twelve Sporeforming Bacillus Species Isolated from Foods.</title>
        <authorList>
            <person name="Berendsen E.M."/>
            <person name="Wells-Bennik M.H."/>
            <person name="Krawcyk A.O."/>
            <person name="De Jong A."/>
            <person name="Holsappel S."/>
            <person name="Eijlander R.T."/>
            <person name="Kuipers O.P."/>
        </authorList>
    </citation>
    <scope>NUCLEOTIDE SEQUENCE [LARGE SCALE GENOMIC DNA]</scope>
    <source>
        <strain evidence="1 2">B4098</strain>
    </source>
</reference>
<dbReference type="AlphaFoldDB" id="A0A150K2H8"/>
<evidence type="ECO:0000313" key="2">
    <source>
        <dbReference type="Proteomes" id="UP000075288"/>
    </source>
</evidence>